<name>A0A8S0R0J6_OLEEU</name>
<comment type="caution">
    <text evidence="1">The sequence shown here is derived from an EMBL/GenBank/DDBJ whole genome shotgun (WGS) entry which is preliminary data.</text>
</comment>
<evidence type="ECO:0000313" key="2">
    <source>
        <dbReference type="Proteomes" id="UP000594638"/>
    </source>
</evidence>
<dbReference type="OrthoDB" id="927330at2759"/>
<dbReference type="Proteomes" id="UP000594638">
    <property type="component" value="Unassembled WGS sequence"/>
</dbReference>
<accession>A0A8S0R0J6</accession>
<reference evidence="1 2" key="1">
    <citation type="submission" date="2019-12" db="EMBL/GenBank/DDBJ databases">
        <authorList>
            <person name="Alioto T."/>
            <person name="Alioto T."/>
            <person name="Gomez Garrido J."/>
        </authorList>
    </citation>
    <scope>NUCLEOTIDE SEQUENCE [LARGE SCALE GENOMIC DNA]</scope>
</reference>
<evidence type="ECO:0000313" key="1">
    <source>
        <dbReference type="EMBL" id="CAA2971923.1"/>
    </source>
</evidence>
<sequence length="654" mass="71794">MGDPHGASRMEDLMGISRMMEILGRKRIVNLLWATEVVVVLGGSRMVDLLGTKRMVNPPGVNKLDSPVGVRKLMVMWKINRKVGQIKRTIGRTPKEDLVVGRMVGWEIEMQIKMAVGERINHLTGAMVQVEEEEVNTVEEDLLIRVNRLVGTRKINTIEVQVMIFLQGIVLVGAMFKEAVGIKMCLLTEIRKMVGKKKLFLVKTKNRDGRKNGMPIKRLVKVGINWIVLNLIGTTNPVAGPAQKFPTMSSRQVGMYHQLQMKMLVMMKVVGRKENYQMIKTKLPGTLETPRMRTRFLIGVKIIMGPLRNLLIAIPLVGIIPQAHLLDGVKVIGLDVEQMILVGTRTMHGAAKATGIQEMVLEGMMVKMILVLAVGEEMEVGGEVGRGEVTAVASGVEGDQIVAAMEVGEWAGEALEGEMDLTGKEDFVEGGVVLEAEGVVIGITEMILVMTGCTTGKKVQTIIVKDGKVAAVEAVHFREEVGVLVGINQKGMQMVQVTHKLVEDGTIQRTLKFMVKAVLEAAVTGKHQMLLLAMYLLGGVNHLVRGIQLVGIKNRLQETIARLGNGNLMLQMGAHLKNLTKLNDLSVVHGVNLQEAPGELLLELKIHLVIRTNQKPLMAGKLKNPIKLKDHQVPGTMKRMKEGGLLSKGIYAGK</sequence>
<proteinExistence type="predicted"/>
<organism evidence="1 2">
    <name type="scientific">Olea europaea subsp. europaea</name>
    <dbReference type="NCBI Taxonomy" id="158383"/>
    <lineage>
        <taxon>Eukaryota</taxon>
        <taxon>Viridiplantae</taxon>
        <taxon>Streptophyta</taxon>
        <taxon>Embryophyta</taxon>
        <taxon>Tracheophyta</taxon>
        <taxon>Spermatophyta</taxon>
        <taxon>Magnoliopsida</taxon>
        <taxon>eudicotyledons</taxon>
        <taxon>Gunneridae</taxon>
        <taxon>Pentapetalae</taxon>
        <taxon>asterids</taxon>
        <taxon>lamiids</taxon>
        <taxon>Lamiales</taxon>
        <taxon>Oleaceae</taxon>
        <taxon>Oleeae</taxon>
        <taxon>Olea</taxon>
    </lineage>
</organism>
<protein>
    <submittedName>
        <fullName evidence="1">Bifunctional endo-1,4-beta-xylanase XylA</fullName>
    </submittedName>
</protein>
<dbReference type="Gramene" id="OE9A068892T1">
    <property type="protein sequence ID" value="OE9A068892C1"/>
    <property type="gene ID" value="OE9A068892"/>
</dbReference>
<dbReference type="AlphaFoldDB" id="A0A8S0R0J6"/>
<dbReference type="EMBL" id="CACTIH010002031">
    <property type="protein sequence ID" value="CAA2971923.1"/>
    <property type="molecule type" value="Genomic_DNA"/>
</dbReference>
<gene>
    <name evidence="1" type="ORF">OLEA9_A068892</name>
</gene>
<keyword evidence="2" id="KW-1185">Reference proteome</keyword>